<dbReference type="Proteomes" id="UP000010121">
    <property type="component" value="Unassembled WGS sequence"/>
</dbReference>
<evidence type="ECO:0000313" key="1">
    <source>
        <dbReference type="EMBL" id="EEW24257.1"/>
    </source>
</evidence>
<dbReference type="RefSeq" id="WP_008031977.1">
    <property type="nucleotide sequence ID" value="NZ_ACYY01000022.1"/>
</dbReference>
<comment type="caution">
    <text evidence="1">The sequence shown here is derived from an EMBL/GenBank/DDBJ whole genome shotgun (WGS) entry which is preliminary data.</text>
</comment>
<accession>C8S3Z5</accession>
<keyword evidence="2" id="KW-1185">Reference proteome</keyword>
<evidence type="ECO:0000313" key="2">
    <source>
        <dbReference type="Proteomes" id="UP000010121"/>
    </source>
</evidence>
<name>C8S3Z5_9RHOB</name>
<reference evidence="1 2" key="1">
    <citation type="submission" date="2009-08" db="EMBL/GenBank/DDBJ databases">
        <title>The draft genome of Rhodobacter sp. SW2.</title>
        <authorList>
            <consortium name="US DOE Joint Genome Institute (JGI-PGF)"/>
            <person name="Lucas S."/>
            <person name="Copeland A."/>
            <person name="Lapidus A."/>
            <person name="Glavina del Rio T."/>
            <person name="Tice H."/>
            <person name="Bruce D."/>
            <person name="Goodwin L."/>
            <person name="Pitluck S."/>
            <person name="Larimer F."/>
            <person name="Land M.L."/>
            <person name="Hauser L."/>
            <person name="Emerson D."/>
        </authorList>
    </citation>
    <scope>NUCLEOTIDE SEQUENCE [LARGE SCALE GENOMIC DNA]</scope>
    <source>
        <strain evidence="1 2">SW2</strain>
    </source>
</reference>
<sequence length="64" mass="6983">MVLELQMIEARNSAAVLVLDIARAMATTPARRAELNVILDQSIASASPPQARLARLVTEALRRE</sequence>
<gene>
    <name evidence="1" type="ORF">Rsw2DRAFT_2773</name>
</gene>
<organism evidence="1 2">
    <name type="scientific">Rhodobacter ferrooxidans</name>
    <dbReference type="NCBI Taxonomy" id="371731"/>
    <lineage>
        <taxon>Bacteria</taxon>
        <taxon>Pseudomonadati</taxon>
        <taxon>Pseudomonadota</taxon>
        <taxon>Alphaproteobacteria</taxon>
        <taxon>Rhodobacterales</taxon>
        <taxon>Rhodobacter group</taxon>
        <taxon>Rhodobacter</taxon>
    </lineage>
</organism>
<dbReference type="AlphaFoldDB" id="C8S3Z5"/>
<dbReference type="EMBL" id="ACYY01000022">
    <property type="protein sequence ID" value="EEW24257.1"/>
    <property type="molecule type" value="Genomic_DNA"/>
</dbReference>
<protein>
    <submittedName>
        <fullName evidence="1">Uncharacterized protein</fullName>
    </submittedName>
</protein>
<proteinExistence type="predicted"/>